<protein>
    <submittedName>
        <fullName evidence="4">Putative NSF attachment protein</fullName>
    </submittedName>
</protein>
<organism evidence="4 5">
    <name type="scientific">Rosa chinensis</name>
    <name type="common">China rose</name>
    <dbReference type="NCBI Taxonomy" id="74649"/>
    <lineage>
        <taxon>Eukaryota</taxon>
        <taxon>Viridiplantae</taxon>
        <taxon>Streptophyta</taxon>
        <taxon>Embryophyta</taxon>
        <taxon>Tracheophyta</taxon>
        <taxon>Spermatophyta</taxon>
        <taxon>Magnoliopsida</taxon>
        <taxon>eudicotyledons</taxon>
        <taxon>Gunneridae</taxon>
        <taxon>Pentapetalae</taxon>
        <taxon>rosids</taxon>
        <taxon>fabids</taxon>
        <taxon>Rosales</taxon>
        <taxon>Rosaceae</taxon>
        <taxon>Rosoideae</taxon>
        <taxon>Rosoideae incertae sedis</taxon>
        <taxon>Rosa</taxon>
    </lineage>
</organism>
<gene>
    <name evidence="4" type="ORF">RchiOBHm_Chr6g0293631</name>
</gene>
<dbReference type="PANTHER" id="PTHR13768:SF8">
    <property type="entry name" value="ALPHA-SOLUBLE NSF ATTACHMENT PROTEIN"/>
    <property type="match status" value="1"/>
</dbReference>
<dbReference type="STRING" id="74649.A0A2P6PWP2"/>
<dbReference type="SUPFAM" id="SSF48452">
    <property type="entry name" value="TPR-like"/>
    <property type="match status" value="1"/>
</dbReference>
<evidence type="ECO:0000256" key="2">
    <source>
        <dbReference type="ARBA" id="ARBA00022448"/>
    </source>
</evidence>
<evidence type="ECO:0000313" key="4">
    <source>
        <dbReference type="EMBL" id="PRQ26347.1"/>
    </source>
</evidence>
<sequence length="314" mass="35688">MRWSIEISDEKLLKTMGDLIVRAKELEKESEKKLGGWGFFYYKEPEYEEAAHLLHEAANCYTAAKCWDEAGATYIKLAECHLKTKLKHEFAANSYIYAAICYQSKQNIEKVIDSLEKAAELFEKGLETVPGNQCNQNAAKRYREIAERYESKQNSENAIEFYEKSAQLFEKAQLLMSANHCNHKAAQHAAQVQRYSKAIKIYEKIASHSLNDSLLKYQAKRYLLDAGICRLCRGDDLDSITKAIERYRKLDPTLSETSECQLLASVAPSFQKEDGAKLKILVSVVMGQASYTCTPKITDYTLVDAFCSSLPQNH</sequence>
<comment type="caution">
    <text evidence="4">The sequence shown here is derived from an EMBL/GenBank/DDBJ whole genome shotgun (WGS) entry which is preliminary data.</text>
</comment>
<dbReference type="Gene3D" id="1.25.40.10">
    <property type="entry name" value="Tetratricopeptide repeat domain"/>
    <property type="match status" value="1"/>
</dbReference>
<dbReference type="InterPro" id="IPR011990">
    <property type="entry name" value="TPR-like_helical_dom_sf"/>
</dbReference>
<dbReference type="GO" id="GO:0031201">
    <property type="term" value="C:SNARE complex"/>
    <property type="evidence" value="ECO:0007669"/>
    <property type="project" value="TreeGrafter"/>
</dbReference>
<dbReference type="Proteomes" id="UP000238479">
    <property type="component" value="Chromosome 6"/>
</dbReference>
<dbReference type="InterPro" id="IPR000744">
    <property type="entry name" value="NSF_attach"/>
</dbReference>
<dbReference type="EMBL" id="PDCK01000044">
    <property type="protein sequence ID" value="PRQ26347.1"/>
    <property type="molecule type" value="Genomic_DNA"/>
</dbReference>
<dbReference type="GO" id="GO:0019905">
    <property type="term" value="F:syntaxin binding"/>
    <property type="evidence" value="ECO:0007669"/>
    <property type="project" value="TreeGrafter"/>
</dbReference>
<accession>A0A2P6PWP2</accession>
<keyword evidence="2" id="KW-0813">Transport</keyword>
<dbReference type="GO" id="GO:0005483">
    <property type="term" value="F:soluble NSF attachment protein activity"/>
    <property type="evidence" value="ECO:0007669"/>
    <property type="project" value="TreeGrafter"/>
</dbReference>
<evidence type="ECO:0000256" key="3">
    <source>
        <dbReference type="ARBA" id="ARBA00022927"/>
    </source>
</evidence>
<keyword evidence="3" id="KW-0653">Protein transport</keyword>
<dbReference type="GO" id="GO:0035494">
    <property type="term" value="P:SNARE complex disassembly"/>
    <property type="evidence" value="ECO:0007669"/>
    <property type="project" value="TreeGrafter"/>
</dbReference>
<dbReference type="AlphaFoldDB" id="A0A2P6PWP2"/>
<proteinExistence type="inferred from homology"/>
<dbReference type="Pfam" id="PF14938">
    <property type="entry name" value="SNAP"/>
    <property type="match status" value="1"/>
</dbReference>
<dbReference type="GO" id="GO:0005774">
    <property type="term" value="C:vacuolar membrane"/>
    <property type="evidence" value="ECO:0007669"/>
    <property type="project" value="TreeGrafter"/>
</dbReference>
<dbReference type="PANTHER" id="PTHR13768">
    <property type="entry name" value="SOLUBLE NSF ATTACHMENT PROTEIN SNAP"/>
    <property type="match status" value="1"/>
</dbReference>
<dbReference type="GO" id="GO:0006886">
    <property type="term" value="P:intracellular protein transport"/>
    <property type="evidence" value="ECO:0007669"/>
    <property type="project" value="InterPro"/>
</dbReference>
<comment type="similarity">
    <text evidence="1">Belongs to the SNAP family.</text>
</comment>
<dbReference type="Gramene" id="PRQ26347">
    <property type="protein sequence ID" value="PRQ26347"/>
    <property type="gene ID" value="RchiOBHm_Chr6g0293631"/>
</dbReference>
<dbReference type="PRINTS" id="PR00448">
    <property type="entry name" value="NSFATTACHMNT"/>
</dbReference>
<keyword evidence="5" id="KW-1185">Reference proteome</keyword>
<reference evidence="4 5" key="1">
    <citation type="journal article" date="2018" name="Nat. Genet.">
        <title>The Rosa genome provides new insights in the design of modern roses.</title>
        <authorList>
            <person name="Bendahmane M."/>
        </authorList>
    </citation>
    <scope>NUCLEOTIDE SEQUENCE [LARGE SCALE GENOMIC DNA]</scope>
    <source>
        <strain evidence="5">cv. Old Blush</strain>
    </source>
</reference>
<name>A0A2P6PWP2_ROSCH</name>
<evidence type="ECO:0000256" key="1">
    <source>
        <dbReference type="ARBA" id="ARBA00010050"/>
    </source>
</evidence>
<evidence type="ECO:0000313" key="5">
    <source>
        <dbReference type="Proteomes" id="UP000238479"/>
    </source>
</evidence>